<comment type="caution">
    <text evidence="2">The sequence shown here is derived from an EMBL/GenBank/DDBJ whole genome shotgun (WGS) entry which is preliminary data.</text>
</comment>
<accession>A0A1Y3EC44</accession>
<keyword evidence="1" id="KW-0812">Transmembrane</keyword>
<gene>
    <name evidence="2" type="ORF">D917_03567</name>
</gene>
<evidence type="ECO:0000256" key="1">
    <source>
        <dbReference type="SAM" id="Phobius"/>
    </source>
</evidence>
<sequence length="195" mass="22113">MNRKAQVAAKVLNSGDPTRQWQRVGQELWLWATDKRCLQQASQGNIVLESFRFTMPICMLSKVSIDQPEGCDSYLIHVRLTCLCSMCVTTVMIGVWMVFRSLSTYQPSRILWYAGAYLRQQWSFCADVVDLQIVESIVRSLCEIVMCNSAARALKKHRSQAINEKGIPELLNIVRFLDMPAPQSHKAPIKCGCPT</sequence>
<feature type="transmembrane region" description="Helical" evidence="1">
    <location>
        <begin position="76"/>
        <end position="99"/>
    </location>
</feature>
<name>A0A1Y3EC44_9BILA</name>
<reference evidence="2 3" key="1">
    <citation type="submission" date="2015-04" db="EMBL/GenBank/DDBJ databases">
        <title>Draft genome of the roundworm Trichinella nativa.</title>
        <authorList>
            <person name="Mitreva M."/>
        </authorList>
    </citation>
    <scope>NUCLEOTIDE SEQUENCE [LARGE SCALE GENOMIC DNA]</scope>
    <source>
        <strain evidence="2 3">ISS45</strain>
    </source>
</reference>
<evidence type="ECO:0000313" key="2">
    <source>
        <dbReference type="EMBL" id="OUC41199.1"/>
    </source>
</evidence>
<keyword evidence="1" id="KW-1133">Transmembrane helix</keyword>
<evidence type="ECO:0000313" key="3">
    <source>
        <dbReference type="Proteomes" id="UP000243006"/>
    </source>
</evidence>
<dbReference type="AlphaFoldDB" id="A0A1Y3EC44"/>
<proteinExistence type="predicted"/>
<dbReference type="Proteomes" id="UP000243006">
    <property type="component" value="Unassembled WGS sequence"/>
</dbReference>
<keyword evidence="1" id="KW-0472">Membrane</keyword>
<dbReference type="EMBL" id="LVZM01021635">
    <property type="protein sequence ID" value="OUC41199.1"/>
    <property type="molecule type" value="Genomic_DNA"/>
</dbReference>
<protein>
    <submittedName>
        <fullName evidence="2">Uncharacterized protein</fullName>
    </submittedName>
</protein>
<organism evidence="2 3">
    <name type="scientific">Trichinella nativa</name>
    <dbReference type="NCBI Taxonomy" id="6335"/>
    <lineage>
        <taxon>Eukaryota</taxon>
        <taxon>Metazoa</taxon>
        <taxon>Ecdysozoa</taxon>
        <taxon>Nematoda</taxon>
        <taxon>Enoplea</taxon>
        <taxon>Dorylaimia</taxon>
        <taxon>Trichinellida</taxon>
        <taxon>Trichinellidae</taxon>
        <taxon>Trichinella</taxon>
    </lineage>
</organism>